<comment type="caution">
    <text evidence="1">The sequence shown here is derived from an EMBL/GenBank/DDBJ whole genome shotgun (WGS) entry which is preliminary data.</text>
</comment>
<gene>
    <name evidence="1" type="ORF">H4O21_10205</name>
</gene>
<accession>A0A839IQP6</accession>
<dbReference type="SUPFAM" id="SSF56300">
    <property type="entry name" value="Metallo-dependent phosphatases"/>
    <property type="match status" value="1"/>
</dbReference>
<dbReference type="Gene3D" id="3.60.21.10">
    <property type="match status" value="1"/>
</dbReference>
<dbReference type="InterPro" id="IPR029052">
    <property type="entry name" value="Metallo-depent_PP-like"/>
</dbReference>
<evidence type="ECO:0000313" key="2">
    <source>
        <dbReference type="Proteomes" id="UP000565262"/>
    </source>
</evidence>
<reference evidence="1 2" key="1">
    <citation type="submission" date="2020-08" db="EMBL/GenBank/DDBJ databases">
        <title>Oceanospirillum sp. nov. isolated from marine sediment.</title>
        <authorList>
            <person name="Ji X."/>
        </authorList>
    </citation>
    <scope>NUCLEOTIDE SEQUENCE [LARGE SCALE GENOMIC DNA]</scope>
    <source>
        <strain evidence="1 2">D5</strain>
    </source>
</reference>
<dbReference type="EMBL" id="JACJFM010000010">
    <property type="protein sequence ID" value="MBB1486984.1"/>
    <property type="molecule type" value="Genomic_DNA"/>
</dbReference>
<name>A0A839IQP6_9GAMM</name>
<sequence>MAFVQLNYLDVRPLALFAGAEGNLPALKACLLSARRQSARIRLFLGNGLGAFGHSNETLFILETQCTWLVKGQHERQILKEAVGEYDLYFSNTSLERAKHSLSPANKALLRHWTDLVRVETPNGALLACYGTPDYLLPDTLNVYQLDKDRILAWLKQFHCQGLVVGSDSQPWIEHLKDGYFVASCGACGFASLSGQTDVHFLMVEQFRNRLIPRVDRVTYDASDWISQLRREGLPEVVTYPMLKGLPPPDDYYS</sequence>
<protein>
    <submittedName>
        <fullName evidence="1">Uncharacterized protein</fullName>
    </submittedName>
</protein>
<keyword evidence="2" id="KW-1185">Reference proteome</keyword>
<dbReference type="Proteomes" id="UP000565262">
    <property type="component" value="Unassembled WGS sequence"/>
</dbReference>
<proteinExistence type="predicted"/>
<evidence type="ECO:0000313" key="1">
    <source>
        <dbReference type="EMBL" id="MBB1486984.1"/>
    </source>
</evidence>
<dbReference type="AlphaFoldDB" id="A0A839IQP6"/>
<organism evidence="1 2">
    <name type="scientific">Oceanospirillum sediminis</name>
    <dbReference type="NCBI Taxonomy" id="2760088"/>
    <lineage>
        <taxon>Bacteria</taxon>
        <taxon>Pseudomonadati</taxon>
        <taxon>Pseudomonadota</taxon>
        <taxon>Gammaproteobacteria</taxon>
        <taxon>Oceanospirillales</taxon>
        <taxon>Oceanospirillaceae</taxon>
        <taxon>Oceanospirillum</taxon>
    </lineage>
</organism>
<dbReference type="RefSeq" id="WP_182808763.1">
    <property type="nucleotide sequence ID" value="NZ_JACJFM010000010.1"/>
</dbReference>